<accession>A0ACD5IYS2</accession>
<protein>
    <submittedName>
        <fullName evidence="1">Uncharacterized protein</fullName>
    </submittedName>
</protein>
<name>A0ACD5IYS2_9ENTR</name>
<gene>
    <name evidence="1" type="ORF">BS411_009000</name>
</gene>
<evidence type="ECO:0000313" key="2">
    <source>
        <dbReference type="Proteomes" id="UP000244623"/>
    </source>
</evidence>
<evidence type="ECO:0000313" key="1">
    <source>
        <dbReference type="EMBL" id="XSF56008.1"/>
    </source>
</evidence>
<sequence>MNGFSTLDIAFTVEQSLTRPLAEPQAHFLLHAFLMSPILRLWHHNFRNTSLPKRQSTPQGMISISFN</sequence>
<proteinExistence type="predicted"/>
<organism evidence="1 2">
    <name type="scientific">Cronobacter turicensis</name>
    <dbReference type="NCBI Taxonomy" id="413502"/>
    <lineage>
        <taxon>Bacteria</taxon>
        <taxon>Pseudomonadati</taxon>
        <taxon>Pseudomonadota</taxon>
        <taxon>Gammaproteobacteria</taxon>
        <taxon>Enterobacterales</taxon>
        <taxon>Enterobacteriaceae</taxon>
        <taxon>Cronobacter</taxon>
    </lineage>
</organism>
<dbReference type="EMBL" id="CP187984">
    <property type="protein sequence ID" value="XSF56008.1"/>
    <property type="molecule type" value="Genomic_DNA"/>
</dbReference>
<dbReference type="Proteomes" id="UP000244623">
    <property type="component" value="Chromosome"/>
</dbReference>
<reference evidence="1" key="1">
    <citation type="submission" date="2025-05" db="EMBL/GenBank/DDBJ databases">
        <title>FDA Reference Genome datasets for Cronobacter.</title>
        <authorList>
            <person name="Gopinath G.R."/>
        </authorList>
    </citation>
    <scope>NUCLEOTIDE SEQUENCE</scope>
    <source>
        <strain evidence="1">MOD1-Sh41s</strain>
    </source>
</reference>